<keyword evidence="2" id="KW-0472">Membrane</keyword>
<sequence>MLDSFNLIMMVGLAFIVPLALLVQLLIQHELTLKLRDEGLHAYGTVTRAYRDSSGDSGTSDVVEYVFHLPDGEEIRGRYEDSRSSHRLPEKGDPVEVLYLANNPERHQCVGQEVGLAKTLGWLAFLVIWMGLWGINLMQEFQKQEASSPTRQHHKPASPSKSPPPRNPLARPTEDYN</sequence>
<gene>
    <name evidence="4" type="ORF">GTZ93_39300</name>
</gene>
<evidence type="ECO:0000256" key="2">
    <source>
        <dbReference type="SAM" id="Phobius"/>
    </source>
</evidence>
<evidence type="ECO:0000313" key="5">
    <source>
        <dbReference type="Proteomes" id="UP000537825"/>
    </source>
</evidence>
<feature type="transmembrane region" description="Helical" evidence="2">
    <location>
        <begin position="120"/>
        <end position="138"/>
    </location>
</feature>
<accession>A0A7X5BTZ7</accession>
<keyword evidence="5" id="KW-1185">Reference proteome</keyword>
<evidence type="ECO:0000256" key="1">
    <source>
        <dbReference type="SAM" id="MobiDB-lite"/>
    </source>
</evidence>
<feature type="transmembrane region" description="Helical" evidence="2">
    <location>
        <begin position="7"/>
        <end position="27"/>
    </location>
</feature>
<keyword evidence="2" id="KW-0812">Transmembrane</keyword>
<dbReference type="InterPro" id="IPR021994">
    <property type="entry name" value="DUF3592"/>
</dbReference>
<organism evidence="4 5">
    <name type="scientific">Corallococcus exiguus</name>
    <dbReference type="NCBI Taxonomy" id="83462"/>
    <lineage>
        <taxon>Bacteria</taxon>
        <taxon>Pseudomonadati</taxon>
        <taxon>Myxococcota</taxon>
        <taxon>Myxococcia</taxon>
        <taxon>Myxococcales</taxon>
        <taxon>Cystobacterineae</taxon>
        <taxon>Myxococcaceae</taxon>
        <taxon>Corallococcus</taxon>
    </lineage>
</organism>
<reference evidence="4 5" key="1">
    <citation type="submission" date="2020-01" db="EMBL/GenBank/DDBJ databases">
        <title>The draft genome sequence of Corallococcus exiguus DSM 14696.</title>
        <authorList>
            <person name="Zhang X."/>
            <person name="Zhu H."/>
        </authorList>
    </citation>
    <scope>NUCLEOTIDE SEQUENCE [LARGE SCALE GENOMIC DNA]</scope>
    <source>
        <strain evidence="4 5">DSM 14696</strain>
    </source>
</reference>
<dbReference type="AlphaFoldDB" id="A0A7X5BTZ7"/>
<name>A0A7X5BTZ7_9BACT</name>
<comment type="caution">
    <text evidence="4">The sequence shown here is derived from an EMBL/GenBank/DDBJ whole genome shotgun (WGS) entry which is preliminary data.</text>
</comment>
<proteinExistence type="predicted"/>
<feature type="domain" description="DUF3592" evidence="3">
    <location>
        <begin position="44"/>
        <end position="106"/>
    </location>
</feature>
<dbReference type="RefSeq" id="WP_161663322.1">
    <property type="nucleotide sequence ID" value="NZ_CBCSLE010000109.1"/>
</dbReference>
<dbReference type="Pfam" id="PF12158">
    <property type="entry name" value="DUF3592"/>
    <property type="match status" value="1"/>
</dbReference>
<keyword evidence="2" id="KW-1133">Transmembrane helix</keyword>
<evidence type="ECO:0000259" key="3">
    <source>
        <dbReference type="Pfam" id="PF12158"/>
    </source>
</evidence>
<dbReference type="EMBL" id="JAAAPK010000016">
    <property type="protein sequence ID" value="NBC45856.1"/>
    <property type="molecule type" value="Genomic_DNA"/>
</dbReference>
<dbReference type="Proteomes" id="UP000537825">
    <property type="component" value="Unassembled WGS sequence"/>
</dbReference>
<feature type="region of interest" description="Disordered" evidence="1">
    <location>
        <begin position="143"/>
        <end position="177"/>
    </location>
</feature>
<protein>
    <recommendedName>
        <fullName evidence="3">DUF3592 domain-containing protein</fullName>
    </recommendedName>
</protein>
<evidence type="ECO:0000313" key="4">
    <source>
        <dbReference type="EMBL" id="NBC45856.1"/>
    </source>
</evidence>